<dbReference type="OrthoDB" id="9780326at2"/>
<evidence type="ECO:0008006" key="12">
    <source>
        <dbReference type="Google" id="ProtNLM"/>
    </source>
</evidence>
<dbReference type="InterPro" id="IPR036388">
    <property type="entry name" value="WH-like_DNA-bd_sf"/>
</dbReference>
<dbReference type="Pfam" id="PF08281">
    <property type="entry name" value="Sigma70_r4_2"/>
    <property type="match status" value="1"/>
</dbReference>
<feature type="domain" description="RNA polymerase sigma-70 region 2" evidence="7">
    <location>
        <begin position="13"/>
        <end position="72"/>
    </location>
</feature>
<dbReference type="InterPro" id="IPR013249">
    <property type="entry name" value="RNA_pol_sigma70_r4_t2"/>
</dbReference>
<evidence type="ECO:0000256" key="6">
    <source>
        <dbReference type="SAM" id="MobiDB-lite"/>
    </source>
</evidence>
<dbReference type="PANTHER" id="PTHR43133:SF8">
    <property type="entry name" value="RNA POLYMERASE SIGMA FACTOR HI_1459-RELATED"/>
    <property type="match status" value="1"/>
</dbReference>
<keyword evidence="3" id="KW-0731">Sigma factor</keyword>
<dbReference type="InterPro" id="IPR039425">
    <property type="entry name" value="RNA_pol_sigma-70-like"/>
</dbReference>
<dbReference type="InterPro" id="IPR007627">
    <property type="entry name" value="RNA_pol_sigma70_r2"/>
</dbReference>
<dbReference type="CDD" id="cd06171">
    <property type="entry name" value="Sigma70_r4"/>
    <property type="match status" value="1"/>
</dbReference>
<accession>A0A1X1YJX5</accession>
<protein>
    <recommendedName>
        <fullName evidence="12">RNA polymerase subunit sigma</fullName>
    </recommendedName>
</protein>
<evidence type="ECO:0000259" key="8">
    <source>
        <dbReference type="Pfam" id="PF08281"/>
    </source>
</evidence>
<proteinExistence type="inferred from homology"/>
<evidence type="ECO:0000313" key="10">
    <source>
        <dbReference type="EMBL" id="ORW11406.1"/>
    </source>
</evidence>
<gene>
    <name evidence="10" type="ORF">AWC14_19155</name>
</gene>
<evidence type="ECO:0000256" key="3">
    <source>
        <dbReference type="ARBA" id="ARBA00023082"/>
    </source>
</evidence>
<dbReference type="RefSeq" id="WP_052425666.1">
    <property type="nucleotide sequence ID" value="NZ_BBKA01000093.1"/>
</dbReference>
<dbReference type="Proteomes" id="UP000193487">
    <property type="component" value="Unassembled WGS sequence"/>
</dbReference>
<dbReference type="GO" id="GO:0003677">
    <property type="term" value="F:DNA binding"/>
    <property type="evidence" value="ECO:0007669"/>
    <property type="project" value="UniProtKB-KW"/>
</dbReference>
<keyword evidence="11" id="KW-1185">Reference proteome</keyword>
<evidence type="ECO:0000259" key="7">
    <source>
        <dbReference type="Pfam" id="PF04542"/>
    </source>
</evidence>
<sequence length="246" mass="27539">MEDLAFRDAVAAAIPRLRRLAYRVACSETDPDDLVQDTLERAWRSRVQFRADATVTTWLHRILINRAIDLCRPSRVAVTPLDVDTLASLMDFEVDDVDTVLARAADIAKLRAALSQLPDLERMVLALHDGEEWTASRIGEVCGLTTAAVHKRLQRGRIRLIRQLSGAEVSARRPSPQCRAARADALDYVDGRLDDGRRRQVEEHIRGCARCPSLVQALIGLRAALEDTPGSREPPEDVLRRLRNLP</sequence>
<dbReference type="InterPro" id="IPR014284">
    <property type="entry name" value="RNA_pol_sigma-70_dom"/>
</dbReference>
<reference evidence="10 11" key="1">
    <citation type="submission" date="2016-01" db="EMBL/GenBank/DDBJ databases">
        <title>The new phylogeny of the genus Mycobacterium.</title>
        <authorList>
            <person name="Tarcisio F."/>
            <person name="Conor M."/>
            <person name="Antonella G."/>
            <person name="Elisabetta G."/>
            <person name="Giulia F.S."/>
            <person name="Sara T."/>
            <person name="Anna F."/>
            <person name="Clotilde B."/>
            <person name="Roberto B."/>
            <person name="Veronica D.S."/>
            <person name="Fabio R."/>
            <person name="Monica P."/>
            <person name="Olivier J."/>
            <person name="Enrico T."/>
            <person name="Nicola S."/>
        </authorList>
    </citation>
    <scope>NUCLEOTIDE SEQUENCE [LARGE SCALE GENOMIC DNA]</scope>
    <source>
        <strain evidence="10 11">DSM 45166</strain>
    </source>
</reference>
<keyword evidence="2" id="KW-0805">Transcription regulation</keyword>
<dbReference type="Gene3D" id="1.10.10.10">
    <property type="entry name" value="Winged helix-like DNA-binding domain superfamily/Winged helix DNA-binding domain"/>
    <property type="match status" value="1"/>
</dbReference>
<feature type="region of interest" description="Disordered" evidence="6">
    <location>
        <begin position="227"/>
        <end position="246"/>
    </location>
</feature>
<evidence type="ECO:0000256" key="2">
    <source>
        <dbReference type="ARBA" id="ARBA00023015"/>
    </source>
</evidence>
<keyword evidence="5" id="KW-0804">Transcription</keyword>
<dbReference type="InterPro" id="IPR027383">
    <property type="entry name" value="Znf_put"/>
</dbReference>
<dbReference type="AlphaFoldDB" id="A0A1X1YJX5"/>
<feature type="domain" description="RNA polymerase sigma factor 70 region 4 type 2" evidence="8">
    <location>
        <begin position="109"/>
        <end position="160"/>
    </location>
</feature>
<dbReference type="NCBIfam" id="TIGR02937">
    <property type="entry name" value="sigma70-ECF"/>
    <property type="match status" value="1"/>
</dbReference>
<comment type="similarity">
    <text evidence="1">Belongs to the sigma-70 factor family. ECF subfamily.</text>
</comment>
<dbReference type="PANTHER" id="PTHR43133">
    <property type="entry name" value="RNA POLYMERASE ECF-TYPE SIGMA FACTO"/>
    <property type="match status" value="1"/>
</dbReference>
<evidence type="ECO:0000259" key="9">
    <source>
        <dbReference type="Pfam" id="PF13490"/>
    </source>
</evidence>
<dbReference type="InterPro" id="IPR013325">
    <property type="entry name" value="RNA_pol_sigma_r2"/>
</dbReference>
<dbReference type="GO" id="GO:0016987">
    <property type="term" value="F:sigma factor activity"/>
    <property type="evidence" value="ECO:0007669"/>
    <property type="project" value="UniProtKB-KW"/>
</dbReference>
<evidence type="ECO:0000256" key="5">
    <source>
        <dbReference type="ARBA" id="ARBA00023163"/>
    </source>
</evidence>
<dbReference type="InterPro" id="IPR041916">
    <property type="entry name" value="Anti_sigma_zinc_sf"/>
</dbReference>
<dbReference type="Gene3D" id="1.10.10.1320">
    <property type="entry name" value="Anti-sigma factor, zinc-finger domain"/>
    <property type="match status" value="1"/>
</dbReference>
<evidence type="ECO:0000256" key="4">
    <source>
        <dbReference type="ARBA" id="ARBA00023125"/>
    </source>
</evidence>
<dbReference type="Pfam" id="PF13490">
    <property type="entry name" value="zf-HC2"/>
    <property type="match status" value="1"/>
</dbReference>
<dbReference type="SUPFAM" id="SSF88946">
    <property type="entry name" value="Sigma2 domain of RNA polymerase sigma factors"/>
    <property type="match status" value="1"/>
</dbReference>
<dbReference type="Gene3D" id="1.10.1740.10">
    <property type="match status" value="1"/>
</dbReference>
<evidence type="ECO:0000313" key="11">
    <source>
        <dbReference type="Proteomes" id="UP000193487"/>
    </source>
</evidence>
<dbReference type="GO" id="GO:0006352">
    <property type="term" value="P:DNA-templated transcription initiation"/>
    <property type="evidence" value="ECO:0007669"/>
    <property type="project" value="InterPro"/>
</dbReference>
<dbReference type="Pfam" id="PF04542">
    <property type="entry name" value="Sigma70_r2"/>
    <property type="match status" value="1"/>
</dbReference>
<dbReference type="InterPro" id="IPR013324">
    <property type="entry name" value="RNA_pol_sigma_r3/r4-like"/>
</dbReference>
<comment type="caution">
    <text evidence="10">The sequence shown here is derived from an EMBL/GenBank/DDBJ whole genome shotgun (WGS) entry which is preliminary data.</text>
</comment>
<organism evidence="10 11">
    <name type="scientific">Mycobacterium kyorinense</name>
    <dbReference type="NCBI Taxonomy" id="487514"/>
    <lineage>
        <taxon>Bacteria</taxon>
        <taxon>Bacillati</taxon>
        <taxon>Actinomycetota</taxon>
        <taxon>Actinomycetes</taxon>
        <taxon>Mycobacteriales</taxon>
        <taxon>Mycobacteriaceae</taxon>
        <taxon>Mycobacterium</taxon>
    </lineage>
</organism>
<name>A0A1X1YJX5_9MYCO</name>
<feature type="compositionally biased region" description="Basic and acidic residues" evidence="6">
    <location>
        <begin position="229"/>
        <end position="240"/>
    </location>
</feature>
<keyword evidence="4" id="KW-0238">DNA-binding</keyword>
<dbReference type="EMBL" id="LQPE01000008">
    <property type="protein sequence ID" value="ORW11406.1"/>
    <property type="molecule type" value="Genomic_DNA"/>
</dbReference>
<evidence type="ECO:0000256" key="1">
    <source>
        <dbReference type="ARBA" id="ARBA00010641"/>
    </source>
</evidence>
<dbReference type="SUPFAM" id="SSF88659">
    <property type="entry name" value="Sigma3 and sigma4 domains of RNA polymerase sigma factors"/>
    <property type="match status" value="1"/>
</dbReference>
<feature type="domain" description="Putative zinc-finger" evidence="9">
    <location>
        <begin position="178"/>
        <end position="211"/>
    </location>
</feature>